<dbReference type="PANTHER" id="PTHR48081">
    <property type="entry name" value="AB HYDROLASE SUPERFAMILY PROTEIN C4A8.06C"/>
    <property type="match status" value="1"/>
</dbReference>
<dbReference type="InterPro" id="IPR049492">
    <property type="entry name" value="BD-FAE-like_dom"/>
</dbReference>
<dbReference type="GO" id="GO:0016787">
    <property type="term" value="F:hydrolase activity"/>
    <property type="evidence" value="ECO:0007669"/>
    <property type="project" value="UniProtKB-KW"/>
</dbReference>
<sequence length="322" mass="34487">MTEDRTWSRRGVLATVAGTALAGCSSGSEQTTGTTTNGEPSTEPSTTTRSRTRPPENTPLPTPGSEGVVRDVVFRRTPERDLKLDLYVPQEGGEHPFVVFAHGGAWIMGDKGERPMFDEMVAEGYAVADIQYRLATEKKYPAAVRDTAAAVKWVRDTAPFGIDGTAGALAGYSAGAHLAALVGFAPEHETFQPVEFKPEVSAAVDAVVGYSGPYDFTTPESEGNELIANFFGEDASDETLAEGSPVTHVDSEDPPALLLHGTNDVVVPTRSTTVLAAALRDAGVPVEEFIGDGAGHRMINNPEWREQTLPLQQQFLDERLQT</sequence>
<proteinExistence type="predicted"/>
<dbReference type="RefSeq" id="WP_049992524.1">
    <property type="nucleotide sequence ID" value="NZ_CP031310.1"/>
</dbReference>
<dbReference type="KEGG" id="hsn:DV733_13590"/>
<dbReference type="Gene3D" id="3.40.50.1820">
    <property type="entry name" value="alpha/beta hydrolase"/>
    <property type="match status" value="1"/>
</dbReference>
<organism evidence="4 5">
    <name type="scientific">Halapricum salinum</name>
    <dbReference type="NCBI Taxonomy" id="1457250"/>
    <lineage>
        <taxon>Archaea</taxon>
        <taxon>Methanobacteriati</taxon>
        <taxon>Methanobacteriota</taxon>
        <taxon>Stenosarchaea group</taxon>
        <taxon>Halobacteria</taxon>
        <taxon>Halobacteriales</taxon>
        <taxon>Haloarculaceae</taxon>
        <taxon>Halapricum</taxon>
    </lineage>
</organism>
<name>A0A4D6HGF7_9EURY</name>
<dbReference type="Pfam" id="PF20434">
    <property type="entry name" value="BD-FAE"/>
    <property type="match status" value="1"/>
</dbReference>
<keyword evidence="1 4" id="KW-0378">Hydrolase</keyword>
<evidence type="ECO:0000313" key="5">
    <source>
        <dbReference type="Proteomes" id="UP000296706"/>
    </source>
</evidence>
<dbReference type="EMBL" id="CP031310">
    <property type="protein sequence ID" value="QCC52198.1"/>
    <property type="molecule type" value="Genomic_DNA"/>
</dbReference>
<protein>
    <submittedName>
        <fullName evidence="4">Alpha/beta hydrolase</fullName>
    </submittedName>
</protein>
<evidence type="ECO:0000313" key="4">
    <source>
        <dbReference type="EMBL" id="QCC52198.1"/>
    </source>
</evidence>
<feature type="compositionally biased region" description="Low complexity" evidence="2">
    <location>
        <begin position="25"/>
        <end position="49"/>
    </location>
</feature>
<dbReference type="SUPFAM" id="SSF53474">
    <property type="entry name" value="alpha/beta-Hydrolases"/>
    <property type="match status" value="1"/>
</dbReference>
<dbReference type="InterPro" id="IPR050300">
    <property type="entry name" value="GDXG_lipolytic_enzyme"/>
</dbReference>
<evidence type="ECO:0000256" key="1">
    <source>
        <dbReference type="ARBA" id="ARBA00022801"/>
    </source>
</evidence>
<feature type="region of interest" description="Disordered" evidence="2">
    <location>
        <begin position="20"/>
        <end position="69"/>
    </location>
</feature>
<evidence type="ECO:0000259" key="3">
    <source>
        <dbReference type="Pfam" id="PF20434"/>
    </source>
</evidence>
<dbReference type="PANTHER" id="PTHR48081:SF13">
    <property type="entry name" value="ALPHA_BETA HYDROLASE"/>
    <property type="match status" value="1"/>
</dbReference>
<feature type="domain" description="BD-FAE-like" evidence="3">
    <location>
        <begin position="84"/>
        <end position="279"/>
    </location>
</feature>
<dbReference type="AlphaFoldDB" id="A0A4D6HGF7"/>
<dbReference type="InterPro" id="IPR029058">
    <property type="entry name" value="AB_hydrolase_fold"/>
</dbReference>
<dbReference type="STRING" id="1457250.GCA_000755225_01580"/>
<dbReference type="GeneID" id="39848913"/>
<evidence type="ECO:0000256" key="2">
    <source>
        <dbReference type="SAM" id="MobiDB-lite"/>
    </source>
</evidence>
<dbReference type="Proteomes" id="UP000296706">
    <property type="component" value="Chromosome"/>
</dbReference>
<dbReference type="OrthoDB" id="33195at2157"/>
<accession>A0A4D6HGF7</accession>
<keyword evidence="5" id="KW-1185">Reference proteome</keyword>
<gene>
    <name evidence="4" type="ORF">DV733_13590</name>
</gene>
<reference evidence="4 5" key="1">
    <citation type="journal article" date="2019" name="Nat. Commun.">
        <title>A new type of DNA phosphorothioation-based antiviral system in archaea.</title>
        <authorList>
            <person name="Xiong L."/>
            <person name="Liu S."/>
            <person name="Chen S."/>
            <person name="Xiao Y."/>
            <person name="Zhu B."/>
            <person name="Gao Y."/>
            <person name="Zhang Y."/>
            <person name="Chen B."/>
            <person name="Luo J."/>
            <person name="Deng Z."/>
            <person name="Chen X."/>
            <person name="Wang L."/>
            <person name="Chen S."/>
        </authorList>
    </citation>
    <scope>NUCLEOTIDE SEQUENCE [LARGE SCALE GENOMIC DNA]</scope>
    <source>
        <strain evidence="4 5">CBA1105</strain>
    </source>
</reference>
<dbReference type="PROSITE" id="PS51257">
    <property type="entry name" value="PROKAR_LIPOPROTEIN"/>
    <property type="match status" value="1"/>
</dbReference>